<proteinExistence type="predicted"/>
<evidence type="ECO:0000313" key="3">
    <source>
        <dbReference type="EMBL" id="SOY47638.1"/>
    </source>
</evidence>
<evidence type="ECO:0000259" key="2">
    <source>
        <dbReference type="Pfam" id="PF07007"/>
    </source>
</evidence>
<evidence type="ECO:0000256" key="1">
    <source>
        <dbReference type="SAM" id="SignalP"/>
    </source>
</evidence>
<accession>A0A975ZZN9</accession>
<dbReference type="Pfam" id="PF07007">
    <property type="entry name" value="LprI"/>
    <property type="match status" value="1"/>
</dbReference>
<organism evidence="3 4">
    <name type="scientific">Cupriavidus taiwanensis</name>
    <dbReference type="NCBI Taxonomy" id="164546"/>
    <lineage>
        <taxon>Bacteria</taxon>
        <taxon>Pseudomonadati</taxon>
        <taxon>Pseudomonadota</taxon>
        <taxon>Betaproteobacteria</taxon>
        <taxon>Burkholderiales</taxon>
        <taxon>Burkholderiaceae</taxon>
        <taxon>Cupriavidus</taxon>
    </lineage>
</organism>
<comment type="caution">
    <text evidence="3">The sequence shown here is derived from an EMBL/GenBank/DDBJ whole genome shotgun (WGS) entry which is preliminary data.</text>
</comment>
<sequence length="148" mass="15356">MRVLACVAVVGLAVAVIPAAAAENGGPNGEPKNGGPKHGGLSADYERCMGKAVSTADMLNCAALESRVQDTALNSAYQSLLRRLEAPRTGQLRVAQRVWLEYRQANCAYVANPAGGSAARVAGAACVLEMTAARVRELRAFATEAAGR</sequence>
<dbReference type="EMBL" id="OFSP01000011">
    <property type="protein sequence ID" value="SOY47638.1"/>
    <property type="molecule type" value="Genomic_DNA"/>
</dbReference>
<dbReference type="AlphaFoldDB" id="A0A975ZZN9"/>
<feature type="chain" id="PRO_5037340204" description="Lysozyme inhibitor LprI-like N-terminal domain-containing protein" evidence="1">
    <location>
        <begin position="22"/>
        <end position="148"/>
    </location>
</feature>
<reference evidence="3 4" key="1">
    <citation type="submission" date="2018-01" db="EMBL/GenBank/DDBJ databases">
        <authorList>
            <person name="Clerissi C."/>
        </authorList>
    </citation>
    <scope>NUCLEOTIDE SEQUENCE [LARGE SCALE GENOMIC DNA]</scope>
    <source>
        <strain evidence="3">Cupriavidus taiwanensis STM 3521</strain>
    </source>
</reference>
<gene>
    <name evidence="3" type="ORF">CBM2589_B190192</name>
</gene>
<keyword evidence="1" id="KW-0732">Signal</keyword>
<dbReference type="InterPro" id="IPR009739">
    <property type="entry name" value="LprI-like_N"/>
</dbReference>
<feature type="signal peptide" evidence="1">
    <location>
        <begin position="1"/>
        <end position="21"/>
    </location>
</feature>
<dbReference type="PANTHER" id="PTHR39176">
    <property type="entry name" value="PERIPLASMIC PROTEIN-RELATED"/>
    <property type="match status" value="1"/>
</dbReference>
<dbReference type="Proteomes" id="UP000256297">
    <property type="component" value="Chromosome CBM2589_b"/>
</dbReference>
<protein>
    <recommendedName>
        <fullName evidence="2">Lysozyme inhibitor LprI-like N-terminal domain-containing protein</fullName>
    </recommendedName>
</protein>
<dbReference type="PANTHER" id="PTHR39176:SF1">
    <property type="entry name" value="PERIPLASMIC PROTEIN"/>
    <property type="match status" value="1"/>
</dbReference>
<name>A0A975ZZN9_9BURK</name>
<feature type="domain" description="Lysozyme inhibitor LprI-like N-terminal" evidence="2">
    <location>
        <begin position="48"/>
        <end position="138"/>
    </location>
</feature>
<dbReference type="Gene3D" id="1.20.1270.180">
    <property type="match status" value="1"/>
</dbReference>
<evidence type="ECO:0000313" key="4">
    <source>
        <dbReference type="Proteomes" id="UP000256297"/>
    </source>
</evidence>